<keyword evidence="5 7" id="KW-0732">Signal</keyword>
<evidence type="ECO:0000256" key="4">
    <source>
        <dbReference type="ARBA" id="ARBA00022702"/>
    </source>
</evidence>
<evidence type="ECO:0000256" key="3">
    <source>
        <dbReference type="ARBA" id="ARBA00022525"/>
    </source>
</evidence>
<reference evidence="8 9" key="1">
    <citation type="submission" date="2019-01" db="EMBL/GenBank/DDBJ databases">
        <title>Draft Genome and Complete Hox-Cluster Characterization of the Sterlet Sturgeon (Acipenser ruthenus).</title>
        <authorList>
            <person name="Wei Q."/>
        </authorList>
    </citation>
    <scope>NUCLEOTIDE SEQUENCE [LARGE SCALE GENOMIC DNA]</scope>
    <source>
        <strain evidence="8">WHYD16114868_AA</strain>
        <tissue evidence="8">Blood</tissue>
    </source>
</reference>
<evidence type="ECO:0000256" key="5">
    <source>
        <dbReference type="ARBA" id="ARBA00022729"/>
    </source>
</evidence>
<dbReference type="SUPFAM" id="SSF111423">
    <property type="entry name" value="Resistin"/>
    <property type="match status" value="1"/>
</dbReference>
<keyword evidence="9" id="KW-1185">Reference proteome</keyword>
<keyword evidence="4" id="KW-0372">Hormone</keyword>
<dbReference type="PANTHER" id="PTHR21101">
    <property type="entry name" value="RESISTIN"/>
    <property type="match status" value="1"/>
</dbReference>
<dbReference type="EMBL" id="SCEB01015080">
    <property type="protein sequence ID" value="RXM90671.1"/>
    <property type="molecule type" value="Genomic_DNA"/>
</dbReference>
<sequence length="80" mass="8552">MKMRVAVLLAVIAMFCAADAQTCPLDGLMSSLTESVGYKPTGCSCGNACGSWDIRNDQTCHCQCANQDWTAARCCKIALK</sequence>
<dbReference type="Proteomes" id="UP000289886">
    <property type="component" value="Unassembled WGS sequence"/>
</dbReference>
<evidence type="ECO:0000313" key="9">
    <source>
        <dbReference type="Proteomes" id="UP000289886"/>
    </source>
</evidence>
<evidence type="ECO:0000256" key="2">
    <source>
        <dbReference type="ARBA" id="ARBA00007258"/>
    </source>
</evidence>
<comment type="subcellular location">
    <subcellularLocation>
        <location evidence="1">Secreted</location>
    </subcellularLocation>
</comment>
<dbReference type="Gene3D" id="2.60.40.4230">
    <property type="entry name" value="Resistin head domain"/>
    <property type="match status" value="1"/>
</dbReference>
<feature type="chain" id="PRO_5019537929" evidence="7">
    <location>
        <begin position="21"/>
        <end position="80"/>
    </location>
</feature>
<evidence type="ECO:0000256" key="6">
    <source>
        <dbReference type="ARBA" id="ARBA00023157"/>
    </source>
</evidence>
<gene>
    <name evidence="8" type="ORF">EOD39_21964</name>
</gene>
<protein>
    <submittedName>
        <fullName evidence="8">Resistin</fullName>
    </submittedName>
</protein>
<keyword evidence="6" id="KW-1015">Disulfide bond</keyword>
<dbReference type="AlphaFoldDB" id="A0A444UR72"/>
<name>A0A444UR72_ACIRT</name>
<accession>A0A444UR72</accession>
<comment type="similarity">
    <text evidence="2">Belongs to the resistin/FIZZ family.</text>
</comment>
<dbReference type="GO" id="GO:0005179">
    <property type="term" value="F:hormone activity"/>
    <property type="evidence" value="ECO:0007669"/>
    <property type="project" value="UniProtKB-KW"/>
</dbReference>
<dbReference type="GO" id="GO:0005615">
    <property type="term" value="C:extracellular space"/>
    <property type="evidence" value="ECO:0007669"/>
    <property type="project" value="TreeGrafter"/>
</dbReference>
<dbReference type="InterPro" id="IPR036262">
    <property type="entry name" value="Resistin-like_sf"/>
</dbReference>
<dbReference type="InterPro" id="IPR009714">
    <property type="entry name" value="RELM"/>
</dbReference>
<keyword evidence="3" id="KW-0964">Secreted</keyword>
<evidence type="ECO:0000313" key="8">
    <source>
        <dbReference type="EMBL" id="RXM90671.1"/>
    </source>
</evidence>
<dbReference type="Pfam" id="PF06954">
    <property type="entry name" value="Resistin"/>
    <property type="match status" value="1"/>
</dbReference>
<evidence type="ECO:0000256" key="1">
    <source>
        <dbReference type="ARBA" id="ARBA00004613"/>
    </source>
</evidence>
<proteinExistence type="inferred from homology"/>
<feature type="signal peptide" evidence="7">
    <location>
        <begin position="1"/>
        <end position="20"/>
    </location>
</feature>
<evidence type="ECO:0000256" key="7">
    <source>
        <dbReference type="SAM" id="SignalP"/>
    </source>
</evidence>
<organism evidence="8 9">
    <name type="scientific">Acipenser ruthenus</name>
    <name type="common">Sterlet sturgeon</name>
    <dbReference type="NCBI Taxonomy" id="7906"/>
    <lineage>
        <taxon>Eukaryota</taxon>
        <taxon>Metazoa</taxon>
        <taxon>Chordata</taxon>
        <taxon>Craniata</taxon>
        <taxon>Vertebrata</taxon>
        <taxon>Euteleostomi</taxon>
        <taxon>Actinopterygii</taxon>
        <taxon>Chondrostei</taxon>
        <taxon>Acipenseriformes</taxon>
        <taxon>Acipenseridae</taxon>
        <taxon>Acipenser</taxon>
    </lineage>
</organism>
<comment type="caution">
    <text evidence="8">The sequence shown here is derived from an EMBL/GenBank/DDBJ whole genome shotgun (WGS) entry which is preliminary data.</text>
</comment>
<dbReference type="PANTHER" id="PTHR21101:SF12">
    <property type="entry name" value="RESISTIN"/>
    <property type="match status" value="1"/>
</dbReference>